<keyword evidence="8" id="KW-0732">Signal</keyword>
<evidence type="ECO:0000313" key="18">
    <source>
        <dbReference type="EMBL" id="EKC35528.1"/>
    </source>
</evidence>
<evidence type="ECO:0000256" key="1">
    <source>
        <dbReference type="ARBA" id="ARBA00004141"/>
    </source>
</evidence>
<comment type="subcellular location">
    <subcellularLocation>
        <location evidence="1">Membrane</location>
        <topology evidence="1">Multi-pass membrane protein</topology>
    </subcellularLocation>
</comment>
<evidence type="ECO:0000256" key="7">
    <source>
        <dbReference type="ARBA" id="ARBA00022692"/>
    </source>
</evidence>
<evidence type="ECO:0000256" key="9">
    <source>
        <dbReference type="ARBA" id="ARBA00022837"/>
    </source>
</evidence>
<evidence type="ECO:0000259" key="17">
    <source>
        <dbReference type="Pfam" id="PF01699"/>
    </source>
</evidence>
<gene>
    <name evidence="18" type="ORF">CGI_10020295</name>
</gene>
<evidence type="ECO:0000256" key="2">
    <source>
        <dbReference type="ARBA" id="ARBA00005364"/>
    </source>
</evidence>
<dbReference type="GO" id="GO:0008273">
    <property type="term" value="F:calcium, potassium:sodium antiporter activity"/>
    <property type="evidence" value="ECO:0007669"/>
    <property type="project" value="TreeGrafter"/>
</dbReference>
<protein>
    <submittedName>
        <fullName evidence="18">Sodium/potassium/calcium exchanger 5</fullName>
    </submittedName>
</protein>
<comment type="similarity">
    <text evidence="2">Belongs to the Ca(2+):cation antiporter (CaCA) (TC 2.A.19) family. SLC24A subfamily.</text>
</comment>
<dbReference type="GO" id="GO:0005262">
    <property type="term" value="F:calcium channel activity"/>
    <property type="evidence" value="ECO:0007669"/>
    <property type="project" value="TreeGrafter"/>
</dbReference>
<keyword evidence="15" id="KW-0472">Membrane</keyword>
<keyword evidence="14" id="KW-0406">Ion transport</keyword>
<dbReference type="AlphaFoldDB" id="K1QNQ3"/>
<keyword evidence="10" id="KW-0769">Symport</keyword>
<evidence type="ECO:0000256" key="16">
    <source>
        <dbReference type="ARBA" id="ARBA00023201"/>
    </source>
</evidence>
<keyword evidence="3" id="KW-0813">Transport</keyword>
<keyword evidence="16" id="KW-0739">Sodium transport</keyword>
<keyword evidence="7" id="KW-0812">Transmembrane</keyword>
<dbReference type="InParanoid" id="K1QNQ3"/>
<reference evidence="18" key="1">
    <citation type="journal article" date="2012" name="Nature">
        <title>The oyster genome reveals stress adaptation and complexity of shell formation.</title>
        <authorList>
            <person name="Zhang G."/>
            <person name="Fang X."/>
            <person name="Guo X."/>
            <person name="Li L."/>
            <person name="Luo R."/>
            <person name="Xu F."/>
            <person name="Yang P."/>
            <person name="Zhang L."/>
            <person name="Wang X."/>
            <person name="Qi H."/>
            <person name="Xiong Z."/>
            <person name="Que H."/>
            <person name="Xie Y."/>
            <person name="Holland P.W."/>
            <person name="Paps J."/>
            <person name="Zhu Y."/>
            <person name="Wu F."/>
            <person name="Chen Y."/>
            <person name="Wang J."/>
            <person name="Peng C."/>
            <person name="Meng J."/>
            <person name="Yang L."/>
            <person name="Liu J."/>
            <person name="Wen B."/>
            <person name="Zhang N."/>
            <person name="Huang Z."/>
            <person name="Zhu Q."/>
            <person name="Feng Y."/>
            <person name="Mount A."/>
            <person name="Hedgecock D."/>
            <person name="Xu Z."/>
            <person name="Liu Y."/>
            <person name="Domazet-Loso T."/>
            <person name="Du Y."/>
            <person name="Sun X."/>
            <person name="Zhang S."/>
            <person name="Liu B."/>
            <person name="Cheng P."/>
            <person name="Jiang X."/>
            <person name="Li J."/>
            <person name="Fan D."/>
            <person name="Wang W."/>
            <person name="Fu W."/>
            <person name="Wang T."/>
            <person name="Wang B."/>
            <person name="Zhang J."/>
            <person name="Peng Z."/>
            <person name="Li Y."/>
            <person name="Li N."/>
            <person name="Wang J."/>
            <person name="Chen M."/>
            <person name="He Y."/>
            <person name="Tan F."/>
            <person name="Song X."/>
            <person name="Zheng Q."/>
            <person name="Huang R."/>
            <person name="Yang H."/>
            <person name="Du X."/>
            <person name="Chen L."/>
            <person name="Yang M."/>
            <person name="Gaffney P.M."/>
            <person name="Wang S."/>
            <person name="Luo L."/>
            <person name="She Z."/>
            <person name="Ming Y."/>
            <person name="Huang W."/>
            <person name="Zhang S."/>
            <person name="Huang B."/>
            <person name="Zhang Y."/>
            <person name="Qu T."/>
            <person name="Ni P."/>
            <person name="Miao G."/>
            <person name="Wang J."/>
            <person name="Wang Q."/>
            <person name="Steinberg C.E."/>
            <person name="Wang H."/>
            <person name="Li N."/>
            <person name="Qian L."/>
            <person name="Zhang G."/>
            <person name="Li Y."/>
            <person name="Yang H."/>
            <person name="Liu X."/>
            <person name="Wang J."/>
            <person name="Yin Y."/>
            <person name="Wang J."/>
        </authorList>
    </citation>
    <scope>NUCLEOTIDE SEQUENCE [LARGE SCALE GENOMIC DNA]</scope>
    <source>
        <strain evidence="18">05x7-T-G4-1.051#20</strain>
    </source>
</reference>
<dbReference type="InterPro" id="IPR004837">
    <property type="entry name" value="NaCa_Exmemb"/>
</dbReference>
<dbReference type="HOGENOM" id="CLU_007948_5_0_1"/>
<evidence type="ECO:0000256" key="11">
    <source>
        <dbReference type="ARBA" id="ARBA00022958"/>
    </source>
</evidence>
<dbReference type="Pfam" id="PF01699">
    <property type="entry name" value="Na_Ca_ex"/>
    <property type="match status" value="2"/>
</dbReference>
<evidence type="ECO:0000256" key="3">
    <source>
        <dbReference type="ARBA" id="ARBA00022448"/>
    </source>
</evidence>
<keyword evidence="4" id="KW-0050">Antiport</keyword>
<keyword evidence="11" id="KW-0630">Potassium</keyword>
<keyword evidence="5" id="KW-0633">Potassium transport</keyword>
<evidence type="ECO:0000256" key="5">
    <source>
        <dbReference type="ARBA" id="ARBA00022538"/>
    </source>
</evidence>
<proteinExistence type="inferred from homology"/>
<evidence type="ECO:0000256" key="12">
    <source>
        <dbReference type="ARBA" id="ARBA00022989"/>
    </source>
</evidence>
<dbReference type="InterPro" id="IPR004481">
    <property type="entry name" value="K/Na/Ca-exchanger"/>
</dbReference>
<feature type="domain" description="Sodium/calcium exchanger membrane region" evidence="17">
    <location>
        <begin position="345"/>
        <end position="494"/>
    </location>
</feature>
<evidence type="ECO:0000256" key="14">
    <source>
        <dbReference type="ARBA" id="ARBA00023065"/>
    </source>
</evidence>
<sequence>MRKGDVRLAVGITVVGITSLILSFASLAEKDQSESLWSPGDAFLEAGPWETKVGARKLNSLVNCTPRAIKQFPRDLFTQKQRADGAVLFHILVSAYMFAAFAYICEDYFVPSLEIMSDAFHIQPDVAGATLMAAGSSAPELATAVIAVFIAEDDIGLGAVVGSAVYNVMFVISVCALGAGMVLLSEDGNENWYEALGLLLLYLGYIVLMYFNSNLEQWIVPKFKHCCKPHHRPNKRDPETVVLYEKLRTSGDLNGKVSKMENGGDKFDGVQISSPDSDYNSDDDSTENEAMYKEIGPPSTEEPHSVFEMPSSAVGRCVFVVSIPIKVLLYLTVPDCRRARWRKWVIVTFILSLVWLSLFSYLMVWMITIIGYTLHIPDTIMALTFVAFGVSLPDVISSLIVVREGLGDMAVSNAVGSNVFDILICLGLPWLLKCGLGGFKVPVQVYSEGLLYSTLTLLLTVVFLLASTHVNGWRLTKRYGIALMIVYVIFNVLASLYELNVFGYVHPNECPRSN</sequence>
<dbReference type="Gene3D" id="1.20.1420.30">
    <property type="entry name" value="NCX, central ion-binding region"/>
    <property type="match status" value="2"/>
</dbReference>
<accession>K1QNQ3</accession>
<keyword evidence="13" id="KW-0915">Sodium</keyword>
<dbReference type="GO" id="GO:0015293">
    <property type="term" value="F:symporter activity"/>
    <property type="evidence" value="ECO:0007669"/>
    <property type="project" value="UniProtKB-KW"/>
</dbReference>
<keyword evidence="12" id="KW-1133">Transmembrane helix</keyword>
<keyword evidence="6" id="KW-0109">Calcium transport</keyword>
<organism evidence="18">
    <name type="scientific">Magallana gigas</name>
    <name type="common">Pacific oyster</name>
    <name type="synonym">Crassostrea gigas</name>
    <dbReference type="NCBI Taxonomy" id="29159"/>
    <lineage>
        <taxon>Eukaryota</taxon>
        <taxon>Metazoa</taxon>
        <taxon>Spiralia</taxon>
        <taxon>Lophotrochozoa</taxon>
        <taxon>Mollusca</taxon>
        <taxon>Bivalvia</taxon>
        <taxon>Autobranchia</taxon>
        <taxon>Pteriomorphia</taxon>
        <taxon>Ostreida</taxon>
        <taxon>Ostreoidea</taxon>
        <taxon>Ostreidae</taxon>
        <taxon>Magallana</taxon>
    </lineage>
</organism>
<dbReference type="GO" id="GO:0006874">
    <property type="term" value="P:intracellular calcium ion homeostasis"/>
    <property type="evidence" value="ECO:0007669"/>
    <property type="project" value="TreeGrafter"/>
</dbReference>
<name>K1QNQ3_MAGGI</name>
<evidence type="ECO:0000256" key="8">
    <source>
        <dbReference type="ARBA" id="ARBA00022729"/>
    </source>
</evidence>
<dbReference type="PANTHER" id="PTHR10846:SF73">
    <property type="entry name" value="SODIUM_CALCIUM EXCHANGER MEMBRANE REGION DOMAIN-CONTAINING PROTEIN"/>
    <property type="match status" value="1"/>
</dbReference>
<dbReference type="NCBIfam" id="TIGR00367">
    <property type="entry name" value="calcium/sodium antiporter"/>
    <property type="match status" value="1"/>
</dbReference>
<evidence type="ECO:0000256" key="10">
    <source>
        <dbReference type="ARBA" id="ARBA00022847"/>
    </source>
</evidence>
<dbReference type="PANTHER" id="PTHR10846">
    <property type="entry name" value="SODIUM/POTASSIUM/CALCIUM EXCHANGER"/>
    <property type="match status" value="1"/>
</dbReference>
<feature type="domain" description="Sodium/calcium exchanger membrane region" evidence="17">
    <location>
        <begin position="92"/>
        <end position="180"/>
    </location>
</feature>
<dbReference type="FunFam" id="1.20.1420.30:FF:000009">
    <property type="entry name" value="sodium/potassium/calcium exchanger 5 isoform X2"/>
    <property type="match status" value="1"/>
</dbReference>
<dbReference type="InterPro" id="IPR044880">
    <property type="entry name" value="NCX_ion-bd_dom_sf"/>
</dbReference>
<dbReference type="FunCoup" id="K1QNQ3">
    <property type="interactions" value="34"/>
</dbReference>
<dbReference type="GO" id="GO:0005886">
    <property type="term" value="C:plasma membrane"/>
    <property type="evidence" value="ECO:0007669"/>
    <property type="project" value="TreeGrafter"/>
</dbReference>
<evidence type="ECO:0000256" key="4">
    <source>
        <dbReference type="ARBA" id="ARBA00022449"/>
    </source>
</evidence>
<evidence type="ECO:0000256" key="15">
    <source>
        <dbReference type="ARBA" id="ARBA00023136"/>
    </source>
</evidence>
<evidence type="ECO:0000256" key="6">
    <source>
        <dbReference type="ARBA" id="ARBA00022568"/>
    </source>
</evidence>
<keyword evidence="9" id="KW-0106">Calcium</keyword>
<dbReference type="EMBL" id="JH817639">
    <property type="protein sequence ID" value="EKC35528.1"/>
    <property type="molecule type" value="Genomic_DNA"/>
</dbReference>
<evidence type="ECO:0000256" key="13">
    <source>
        <dbReference type="ARBA" id="ARBA00023053"/>
    </source>
</evidence>